<organism evidence="2 3">
    <name type="scientific">Noviherbaspirillum album</name>
    <dbReference type="NCBI Taxonomy" id="3080276"/>
    <lineage>
        <taxon>Bacteria</taxon>
        <taxon>Pseudomonadati</taxon>
        <taxon>Pseudomonadota</taxon>
        <taxon>Betaproteobacteria</taxon>
        <taxon>Burkholderiales</taxon>
        <taxon>Oxalobacteraceae</taxon>
        <taxon>Noviherbaspirillum</taxon>
    </lineage>
</organism>
<evidence type="ECO:0000256" key="1">
    <source>
        <dbReference type="SAM" id="SignalP"/>
    </source>
</evidence>
<dbReference type="EMBL" id="JAWIIV010000039">
    <property type="protein sequence ID" value="MEC4722923.1"/>
    <property type="molecule type" value="Genomic_DNA"/>
</dbReference>
<dbReference type="Gene3D" id="2.40.160.170">
    <property type="match status" value="1"/>
</dbReference>
<sequence>MKLKHAFTVACIALSMANAAQAQVGFSATLGTTGAGLHLSVPLAPQLDARFGVNGLNYSHDGNTSDVDYDLKLKMRTVDALLDYYPMSTGFRVTGGIVYNGNKIDAEGRPGPGGTYTLNGRTYPAATVGSLNGQIDFRNIAPYLGIGWGNATSRAQEKGWGFTADLGVLFQGSPRTSLTNSGCAAPVLVCSQFAADVAAENRSLQDEADNYKAFPVLRLGVNYRF</sequence>
<accession>A0ABU6JHA3</accession>
<keyword evidence="3" id="KW-1185">Reference proteome</keyword>
<reference evidence="2 3" key="1">
    <citation type="submission" date="2023-10" db="EMBL/GenBank/DDBJ databases">
        <title>Noviherbaspirillum sp. CPCC 100848 genome assembly.</title>
        <authorList>
            <person name="Li X.Y."/>
            <person name="Fang X.M."/>
        </authorList>
    </citation>
    <scope>NUCLEOTIDE SEQUENCE [LARGE SCALE GENOMIC DNA]</scope>
    <source>
        <strain evidence="2 3">CPCC 100848</strain>
    </source>
</reference>
<feature type="signal peptide" evidence="1">
    <location>
        <begin position="1"/>
        <end position="22"/>
    </location>
</feature>
<proteinExistence type="predicted"/>
<name>A0ABU6JHA3_9BURK</name>
<protein>
    <submittedName>
        <fullName evidence="2">Uncharacterized protein</fullName>
    </submittedName>
</protein>
<keyword evidence="1" id="KW-0732">Signal</keyword>
<gene>
    <name evidence="2" type="ORF">RY831_27570</name>
</gene>
<feature type="chain" id="PRO_5046984450" evidence="1">
    <location>
        <begin position="23"/>
        <end position="225"/>
    </location>
</feature>
<dbReference type="Proteomes" id="UP001352263">
    <property type="component" value="Unassembled WGS sequence"/>
</dbReference>
<evidence type="ECO:0000313" key="3">
    <source>
        <dbReference type="Proteomes" id="UP001352263"/>
    </source>
</evidence>
<evidence type="ECO:0000313" key="2">
    <source>
        <dbReference type="EMBL" id="MEC4722923.1"/>
    </source>
</evidence>
<comment type="caution">
    <text evidence="2">The sequence shown here is derived from an EMBL/GenBank/DDBJ whole genome shotgun (WGS) entry which is preliminary data.</text>
</comment>
<dbReference type="RefSeq" id="WP_326509549.1">
    <property type="nucleotide sequence ID" value="NZ_JAWIIV010000039.1"/>
</dbReference>